<dbReference type="RefSeq" id="WP_241036746.1">
    <property type="nucleotide sequence ID" value="NZ_BAAAJF010000039.1"/>
</dbReference>
<dbReference type="InterPro" id="IPR050447">
    <property type="entry name" value="Erg6_SMT_methyltransf"/>
</dbReference>
<dbReference type="InterPro" id="IPR013216">
    <property type="entry name" value="Methyltransf_11"/>
</dbReference>
<dbReference type="PANTHER" id="PTHR44068">
    <property type="entry name" value="ZGC:194242"/>
    <property type="match status" value="1"/>
</dbReference>
<dbReference type="InterPro" id="IPR029063">
    <property type="entry name" value="SAM-dependent_MTases_sf"/>
</dbReference>
<dbReference type="GO" id="GO:0008168">
    <property type="term" value="F:methyltransferase activity"/>
    <property type="evidence" value="ECO:0007669"/>
    <property type="project" value="UniProtKB-KW"/>
</dbReference>
<evidence type="ECO:0000256" key="1">
    <source>
        <dbReference type="ARBA" id="ARBA00022679"/>
    </source>
</evidence>
<evidence type="ECO:0000259" key="2">
    <source>
        <dbReference type="Pfam" id="PF08241"/>
    </source>
</evidence>
<keyword evidence="1" id="KW-0808">Transferase</keyword>
<dbReference type="PANTHER" id="PTHR44068:SF11">
    <property type="entry name" value="GERANYL DIPHOSPHATE 2-C-METHYLTRANSFERASE"/>
    <property type="match status" value="1"/>
</dbReference>
<dbReference type="SUPFAM" id="SSF53335">
    <property type="entry name" value="S-adenosyl-L-methionine-dependent methyltransferases"/>
    <property type="match status" value="1"/>
</dbReference>
<dbReference type="EMBL" id="JAKXMK010000010">
    <property type="protein sequence ID" value="MCH6166726.1"/>
    <property type="molecule type" value="Genomic_DNA"/>
</dbReference>
<feature type="domain" description="Methyltransferase type 11" evidence="2">
    <location>
        <begin position="71"/>
        <end position="169"/>
    </location>
</feature>
<proteinExistence type="predicted"/>
<keyword evidence="4" id="KW-1185">Reference proteome</keyword>
<organism evidence="3 4">
    <name type="scientific">Pseudonocardia alaniniphila</name>
    <dbReference type="NCBI Taxonomy" id="75291"/>
    <lineage>
        <taxon>Bacteria</taxon>
        <taxon>Bacillati</taxon>
        <taxon>Actinomycetota</taxon>
        <taxon>Actinomycetes</taxon>
        <taxon>Pseudonocardiales</taxon>
        <taxon>Pseudonocardiaceae</taxon>
        <taxon>Pseudonocardia</taxon>
    </lineage>
</organism>
<gene>
    <name evidence="3" type="ORF">MMF94_13640</name>
</gene>
<dbReference type="Proteomes" id="UP001299970">
    <property type="component" value="Unassembled WGS sequence"/>
</dbReference>
<dbReference type="CDD" id="cd02440">
    <property type="entry name" value="AdoMet_MTases"/>
    <property type="match status" value="1"/>
</dbReference>
<comment type="caution">
    <text evidence="3">The sequence shown here is derived from an EMBL/GenBank/DDBJ whole genome shotgun (WGS) entry which is preliminary data.</text>
</comment>
<accession>A0ABS9TDV6</accession>
<sequence length="260" mass="28363">MNEIFTTSATEADGYDQAFRALHDSRLVRRLWAEAMGEQYPEEVDPFSSCCWWLLGQFVAGLRSRPGGTVVDLGCGRGGPGLWLARALSARLVGIDISPVAIELARSRAPQFLAESRASFHVAEFSSTGLEPATADAVMSVDALPFAPDLDIALREIHRILRVGGRLVFTAAQSRAQAPGSAGTWERHLDDAGFTVETRMINAFHHEHFRRLYTLWDEHAADLRSELGEAVADGLLAEAAGVDQLDQLDALLVVAQRRPG</sequence>
<evidence type="ECO:0000313" key="4">
    <source>
        <dbReference type="Proteomes" id="UP001299970"/>
    </source>
</evidence>
<reference evidence="3 4" key="1">
    <citation type="submission" date="2022-03" db="EMBL/GenBank/DDBJ databases">
        <title>Pseudonocardia alaer sp. nov., a novel actinomycete isolated from reed forest soil.</title>
        <authorList>
            <person name="Wang L."/>
        </authorList>
    </citation>
    <scope>NUCLEOTIDE SEQUENCE [LARGE SCALE GENOMIC DNA]</scope>
    <source>
        <strain evidence="3 4">Y-16303</strain>
    </source>
</reference>
<evidence type="ECO:0000313" key="3">
    <source>
        <dbReference type="EMBL" id="MCH6166726.1"/>
    </source>
</evidence>
<protein>
    <submittedName>
        <fullName evidence="3">Methyltransferase domain-containing protein</fullName>
    </submittedName>
</protein>
<dbReference type="Pfam" id="PF08241">
    <property type="entry name" value="Methyltransf_11"/>
    <property type="match status" value="1"/>
</dbReference>
<name>A0ABS9TDV6_9PSEU</name>
<keyword evidence="3" id="KW-0489">Methyltransferase</keyword>
<dbReference type="Gene3D" id="3.40.50.150">
    <property type="entry name" value="Vaccinia Virus protein VP39"/>
    <property type="match status" value="1"/>
</dbReference>
<dbReference type="GO" id="GO:0032259">
    <property type="term" value="P:methylation"/>
    <property type="evidence" value="ECO:0007669"/>
    <property type="project" value="UniProtKB-KW"/>
</dbReference>